<proteinExistence type="predicted"/>
<dbReference type="STRING" id="645127.ckrop_1058"/>
<dbReference type="Pfam" id="PF13834">
    <property type="entry name" value="DUF4193"/>
    <property type="match status" value="1"/>
</dbReference>
<sequence length="120" mass="13638">MLRNWSKVRVRPAVSSFRRSLDMPKDYDAPRGDRQDFDTDSLEGLQAAENKKGPVDDTDDGDIVEPIDLPDFDYSNEEISVDVVPKKSDEFTCGVCYLVQHRNRLAYTENDGTMVCRDCA</sequence>
<dbReference type="HOGENOM" id="CLU_151863_0_0_11"/>
<dbReference type="InterPro" id="IPR025242">
    <property type="entry name" value="DUF4193"/>
</dbReference>
<feature type="compositionally biased region" description="Basic and acidic residues" evidence="1">
    <location>
        <begin position="21"/>
        <end position="37"/>
    </location>
</feature>
<dbReference type="EMBL" id="CP001620">
    <property type="protein sequence ID" value="ACR17809.1"/>
    <property type="molecule type" value="Genomic_DNA"/>
</dbReference>
<accession>C4LJ04</accession>
<evidence type="ECO:0000313" key="2">
    <source>
        <dbReference type="EMBL" id="ACR17809.1"/>
    </source>
</evidence>
<dbReference type="Proteomes" id="UP000001473">
    <property type="component" value="Chromosome"/>
</dbReference>
<name>C4LJ04_CORK4</name>
<organism evidence="2 3">
    <name type="scientific">Corynebacterium kroppenstedtii (strain DSM 44385 / JCM 11950 / CIP 105744 / CCUG 35717)</name>
    <dbReference type="NCBI Taxonomy" id="645127"/>
    <lineage>
        <taxon>Bacteria</taxon>
        <taxon>Bacillati</taxon>
        <taxon>Actinomycetota</taxon>
        <taxon>Actinomycetes</taxon>
        <taxon>Mycobacteriales</taxon>
        <taxon>Corynebacteriaceae</taxon>
        <taxon>Corynebacterium</taxon>
    </lineage>
</organism>
<reference evidence="2 3" key="1">
    <citation type="journal article" date="2008" name="J. Biotechnol.">
        <title>Ultrafast pyrosequencing of Corynebacterium kroppenstedtii DSM44385 revealed insights into the physiology of a lipophilic corynebacterium that lacks mycolic acids.</title>
        <authorList>
            <person name="Tauch A."/>
            <person name="Schneider J."/>
            <person name="Szczepanowski R."/>
            <person name="Tilker A."/>
            <person name="Viehoever P."/>
            <person name="Gartemann K.-H."/>
            <person name="Arnold W."/>
            <person name="Blom J."/>
            <person name="Brinkrolf K."/>
            <person name="Brune I."/>
            <person name="Goetker S."/>
            <person name="Weisshaar B."/>
            <person name="Goesmann A."/>
            <person name="Droege M."/>
            <person name="Puehler A."/>
        </authorList>
    </citation>
    <scope>NUCLEOTIDE SEQUENCE [LARGE SCALE GENOMIC DNA]</scope>
    <source>
        <strain evidence="3">DSM 44385 / JCM 11950 / CIP 105744 / CCUG 35717</strain>
    </source>
</reference>
<dbReference type="AlphaFoldDB" id="C4LJ04"/>
<dbReference type="KEGG" id="ckp:ckrop_1058"/>
<evidence type="ECO:0000313" key="3">
    <source>
        <dbReference type="Proteomes" id="UP000001473"/>
    </source>
</evidence>
<evidence type="ECO:0008006" key="4">
    <source>
        <dbReference type="Google" id="ProtNLM"/>
    </source>
</evidence>
<protein>
    <recommendedName>
        <fullName evidence="4">DUF4193 domain-containing protein</fullName>
    </recommendedName>
</protein>
<gene>
    <name evidence="2" type="ordered locus">ckrop_1058</name>
</gene>
<feature type="region of interest" description="Disordered" evidence="1">
    <location>
        <begin position="21"/>
        <end position="63"/>
    </location>
</feature>
<dbReference type="eggNOG" id="ENOG5031J3Z">
    <property type="taxonomic scope" value="Bacteria"/>
</dbReference>
<keyword evidence="3" id="KW-1185">Reference proteome</keyword>
<evidence type="ECO:0000256" key="1">
    <source>
        <dbReference type="SAM" id="MobiDB-lite"/>
    </source>
</evidence>